<gene>
    <name evidence="3" type="ORF">TraAM80_05771</name>
</gene>
<keyword evidence="1" id="KW-0106">Calcium</keyword>
<dbReference type="Proteomes" id="UP000283634">
    <property type="component" value="Unassembled WGS sequence"/>
</dbReference>
<keyword evidence="4" id="KW-1185">Reference proteome</keyword>
<dbReference type="OrthoDB" id="26525at2759"/>
<evidence type="ECO:0000313" key="4">
    <source>
        <dbReference type="Proteomes" id="UP000283634"/>
    </source>
</evidence>
<dbReference type="AlphaFoldDB" id="A0A3R7RIS0"/>
<dbReference type="InterPro" id="IPR018247">
    <property type="entry name" value="EF_Hand_1_Ca_BS"/>
</dbReference>
<dbReference type="PROSITE" id="PS50222">
    <property type="entry name" value="EF_HAND_2"/>
    <property type="match status" value="1"/>
</dbReference>
<reference evidence="3 4" key="1">
    <citation type="journal article" date="2018" name="BMC Genomics">
        <title>Genomic comparison of Trypanosoma conorhini and Trypanosoma rangeli to Trypanosoma cruzi strains of high and low virulence.</title>
        <authorList>
            <person name="Bradwell K.R."/>
            <person name="Koparde V.N."/>
            <person name="Matveyev A.V."/>
            <person name="Serrano M.G."/>
            <person name="Alves J.M."/>
            <person name="Parikh H."/>
            <person name="Huang B."/>
            <person name="Lee V."/>
            <person name="Espinosa-Alvarez O."/>
            <person name="Ortiz P.A."/>
            <person name="Costa-Martins A.G."/>
            <person name="Teixeira M.M."/>
            <person name="Buck G.A."/>
        </authorList>
    </citation>
    <scope>NUCLEOTIDE SEQUENCE [LARGE SCALE GENOMIC DNA]</scope>
    <source>
        <strain evidence="3 4">AM80</strain>
    </source>
</reference>
<organism evidence="3 4">
    <name type="scientific">Trypanosoma rangeli</name>
    <dbReference type="NCBI Taxonomy" id="5698"/>
    <lineage>
        <taxon>Eukaryota</taxon>
        <taxon>Discoba</taxon>
        <taxon>Euglenozoa</taxon>
        <taxon>Kinetoplastea</taxon>
        <taxon>Metakinetoplastina</taxon>
        <taxon>Trypanosomatida</taxon>
        <taxon>Trypanosomatidae</taxon>
        <taxon>Trypanosoma</taxon>
        <taxon>Herpetosoma</taxon>
    </lineage>
</organism>
<proteinExistence type="predicted"/>
<dbReference type="InterPro" id="IPR002048">
    <property type="entry name" value="EF_hand_dom"/>
</dbReference>
<dbReference type="PROSITE" id="PS00018">
    <property type="entry name" value="EF_HAND_1"/>
    <property type="match status" value="1"/>
</dbReference>
<feature type="domain" description="EF-hand" evidence="2">
    <location>
        <begin position="229"/>
        <end position="259"/>
    </location>
</feature>
<protein>
    <submittedName>
        <fullName evidence="3">Calmodulin-like protein containing EF hand domain</fullName>
    </submittedName>
</protein>
<sequence>MVFFIRVAANVRGGNRNIRLRFASHPTLREVASAAEVYFAAATLQPLPSFELDALVLFDEYAFAWVELYSAAQLSTDCQLYAFVKRERGPQMHDGPQQRPRMRQWRIVCGGGEVLPPPAATMACPAPLPACTSPVFAALDERDDRVPNCTGAGGTTDEMDTSRSRCSVFTTGPERTDRSDYLATSTPWCGDRLRSVFNILDAQEKGYLLFVDLKRAVDAQRSVFVNYSAKALLALADQDGDGRVSYKEWVSFAVSHPTVVDTLFDAVALVSRQDRQGKNCEHASQPNMTSVEVCRFSAEAYNRSRAILTHEEARLAADAVRLNALRDAWGKQKQKRTRSKR</sequence>
<name>A0A3R7RIS0_TRYRA</name>
<dbReference type="GO" id="GO:0005509">
    <property type="term" value="F:calcium ion binding"/>
    <property type="evidence" value="ECO:0007669"/>
    <property type="project" value="InterPro"/>
</dbReference>
<dbReference type="OMA" id="NCEHASQ"/>
<dbReference type="Gene3D" id="3.10.20.650">
    <property type="match status" value="1"/>
</dbReference>
<dbReference type="GeneID" id="40329704"/>
<evidence type="ECO:0000259" key="2">
    <source>
        <dbReference type="PROSITE" id="PS50222"/>
    </source>
</evidence>
<dbReference type="CDD" id="cd00051">
    <property type="entry name" value="EFh"/>
    <property type="match status" value="1"/>
</dbReference>
<dbReference type="RefSeq" id="XP_029237493.1">
    <property type="nucleotide sequence ID" value="XM_029382638.1"/>
</dbReference>
<accession>A0A3R7RIS0</accession>
<evidence type="ECO:0000256" key="1">
    <source>
        <dbReference type="ARBA" id="ARBA00022837"/>
    </source>
</evidence>
<evidence type="ECO:0000313" key="3">
    <source>
        <dbReference type="EMBL" id="RNF03408.1"/>
    </source>
</evidence>
<dbReference type="Gene3D" id="1.10.238.10">
    <property type="entry name" value="EF-hand"/>
    <property type="match status" value="1"/>
</dbReference>
<dbReference type="EMBL" id="MKGL01000197">
    <property type="protein sequence ID" value="RNF03408.1"/>
    <property type="molecule type" value="Genomic_DNA"/>
</dbReference>
<comment type="caution">
    <text evidence="3">The sequence shown here is derived from an EMBL/GenBank/DDBJ whole genome shotgun (WGS) entry which is preliminary data.</text>
</comment>
<dbReference type="SUPFAM" id="SSF47473">
    <property type="entry name" value="EF-hand"/>
    <property type="match status" value="1"/>
</dbReference>
<dbReference type="InterPro" id="IPR011992">
    <property type="entry name" value="EF-hand-dom_pair"/>
</dbReference>